<dbReference type="InterPro" id="IPR052894">
    <property type="entry name" value="AsmA-related"/>
</dbReference>
<keyword evidence="2" id="KW-1185">Reference proteome</keyword>
<gene>
    <name evidence="1" type="ORF">Q4T40_14450</name>
</gene>
<evidence type="ECO:0000313" key="2">
    <source>
        <dbReference type="Proteomes" id="UP001254848"/>
    </source>
</evidence>
<dbReference type="RefSeq" id="WP_413780927.1">
    <property type="nucleotide sequence ID" value="NZ_JAUOZS010000001.1"/>
</dbReference>
<dbReference type="PANTHER" id="PTHR30441:SF4">
    <property type="entry name" value="PROTEIN ASMA"/>
    <property type="match status" value="1"/>
</dbReference>
<dbReference type="EMBL" id="JAUOZS010000001">
    <property type="protein sequence ID" value="MDT8902447.1"/>
    <property type="molecule type" value="Genomic_DNA"/>
</dbReference>
<evidence type="ECO:0000313" key="1">
    <source>
        <dbReference type="EMBL" id="MDT8902447.1"/>
    </source>
</evidence>
<dbReference type="PANTHER" id="PTHR30441">
    <property type="entry name" value="DUF748 DOMAIN-CONTAINING PROTEIN"/>
    <property type="match status" value="1"/>
</dbReference>
<sequence length="540" mass="55300">MSTGIVISRKGKIALAAGLVAVFALGLWWNSLLARMASAAQDQLVAKANEHVDGKVTVGKMEFSLSGSLVARDVTVTDRKDAVVGRSERIAVRFGVGDVLAGRADLSAVKSVTLENAAMTLTSGKDGRWNWEELIKAGKDREMAFRGTVTVKQGTLLVRSAGGERKLEAVNGSVDFARYPAMAFDLTAKAGSTPLAAKGSWTGGGDGEVTVMADQAALADLPLALLGAGDLKLTGGTAKNVSATVRQKDGRLSLAAEGTVEKLAASVAGYALSEGAGKVSMADGKVTLKEAAVLVNGQKVTAGGTLTPADAALTLNLDVAATAFEAGALGSTPLKGPLAFQAKVSGTTANPAARGTFTMDRGSFGAVAFADGRGSFAYSGGTLTLSDTRATAWDGALTVQGSIVPATQQYDMAASGRGVDAALLSEKDIRGRTDFDARLQGKGASGGHAVGNFSMGEGSFSGIPFLSMTGDFVKQGEQMNFHNVVVNTVGGSFSAEGLTEGAVVRLRRTAGTTAASPREVLEKVVTDKLGDKLKQFLPGR</sequence>
<dbReference type="Proteomes" id="UP001254848">
    <property type="component" value="Unassembled WGS sequence"/>
</dbReference>
<proteinExistence type="predicted"/>
<protein>
    <submittedName>
        <fullName evidence="1">Uncharacterized protein</fullName>
    </submittedName>
</protein>
<organism evidence="1 2">
    <name type="scientific">Anaeroselena agilis</name>
    <dbReference type="NCBI Taxonomy" id="3063788"/>
    <lineage>
        <taxon>Bacteria</taxon>
        <taxon>Bacillati</taxon>
        <taxon>Bacillota</taxon>
        <taxon>Negativicutes</taxon>
        <taxon>Acetonemataceae</taxon>
        <taxon>Anaeroselena</taxon>
    </lineage>
</organism>
<accession>A0ABU3P1G2</accession>
<name>A0ABU3P1G2_9FIRM</name>
<reference evidence="1 2" key="1">
    <citation type="submission" date="2023-07" db="EMBL/GenBank/DDBJ databases">
        <title>The novel representative of Negativicutes class, Anaeroselena agilis gen. nov. sp. nov.</title>
        <authorList>
            <person name="Prokofeva M.I."/>
            <person name="Elcheninov A.G."/>
            <person name="Klyukina A."/>
            <person name="Kublanov I.V."/>
            <person name="Frolov E.N."/>
            <person name="Podosokorskaya O.A."/>
        </authorList>
    </citation>
    <scope>NUCLEOTIDE SEQUENCE [LARGE SCALE GENOMIC DNA]</scope>
    <source>
        <strain evidence="1 2">4137-cl</strain>
    </source>
</reference>
<comment type="caution">
    <text evidence="1">The sequence shown here is derived from an EMBL/GenBank/DDBJ whole genome shotgun (WGS) entry which is preliminary data.</text>
</comment>